<dbReference type="AlphaFoldDB" id="A0A399SYH5"/>
<feature type="domain" description="Peptidoglycan beta-N-acetylmuramidase NamZ N-terminal" evidence="1">
    <location>
        <begin position="44"/>
        <end position="241"/>
    </location>
</feature>
<evidence type="ECO:0000259" key="2">
    <source>
        <dbReference type="Pfam" id="PF20732"/>
    </source>
</evidence>
<dbReference type="PANTHER" id="PTHR42915">
    <property type="entry name" value="HYPOTHETICAL 460 KDA PROTEIN IN FEUA-SIGW INTERGENIC REGION [PRECURSOR]"/>
    <property type="match status" value="1"/>
</dbReference>
<dbReference type="EMBL" id="QWGR01000003">
    <property type="protein sequence ID" value="RIJ49170.1"/>
    <property type="molecule type" value="Genomic_DNA"/>
</dbReference>
<dbReference type="GO" id="GO:0033922">
    <property type="term" value="F:peptidoglycan beta-N-acetylmuramidase activity"/>
    <property type="evidence" value="ECO:0007669"/>
    <property type="project" value="InterPro"/>
</dbReference>
<dbReference type="Gene3D" id="3.40.50.12170">
    <property type="entry name" value="Uncharacterised protein PF07075, DUF1343"/>
    <property type="match status" value="1"/>
</dbReference>
<dbReference type="PANTHER" id="PTHR42915:SF1">
    <property type="entry name" value="PEPTIDOGLYCAN BETA-N-ACETYLMURAMIDASE NAMZ"/>
    <property type="match status" value="1"/>
</dbReference>
<dbReference type="Proteomes" id="UP000265926">
    <property type="component" value="Unassembled WGS sequence"/>
</dbReference>
<evidence type="ECO:0000313" key="3">
    <source>
        <dbReference type="EMBL" id="RIJ49170.1"/>
    </source>
</evidence>
<dbReference type="Gene3D" id="3.90.1150.140">
    <property type="match status" value="1"/>
</dbReference>
<accession>A0A399SYH5</accession>
<evidence type="ECO:0000259" key="1">
    <source>
        <dbReference type="Pfam" id="PF07075"/>
    </source>
</evidence>
<dbReference type="OrthoDB" id="9801061at2"/>
<dbReference type="InterPro" id="IPR048502">
    <property type="entry name" value="NamZ_N"/>
</dbReference>
<dbReference type="RefSeq" id="WP_119437056.1">
    <property type="nucleotide sequence ID" value="NZ_QWGR01000003.1"/>
</dbReference>
<dbReference type="Pfam" id="PF07075">
    <property type="entry name" value="NamZ_N"/>
    <property type="match status" value="1"/>
</dbReference>
<sequence length="389" mass="43361">MFRINLALICLFLFVQCLVVKASEIKVGADRPELYLPLMKGKKVGLVVNHTSQAEGAHLVDFLRDRKVDVAKIFAPEHGFRGDVSAGGKVDDGVDAKTGIPVLSLYGENKKPTAEHMNGLDLMVFDIQDVGCRFYTYISTLHLVMEACAEHRVPLVVLDRPNPNGDYVAGPILKEGFESFVGMDPIPLVHGCTVGELAQMINGEGWLENGVKCELTVIPVKNYDHTMSYSLPIAPSPNLPNDLSVRLYPSLCFFEATSVSVGRGTRFPFQVLGGLKPELGDFEFTPRSIPGVAVSPLNNDKKCYGVDLRSIKDAPEFTLKYFLDFYNKYENKEEFLTSERWLNLLAGTDLLIMQIRNGVAEDEIVKSWQPGLEAYKNIRAKYLLYPDFE</sequence>
<protein>
    <submittedName>
        <fullName evidence="3">DUF1343 domain-containing protein</fullName>
    </submittedName>
</protein>
<dbReference type="Pfam" id="PF20732">
    <property type="entry name" value="NamZ_C"/>
    <property type="match status" value="1"/>
</dbReference>
<proteinExistence type="predicted"/>
<dbReference type="PIRSF" id="PIRSF016719">
    <property type="entry name" value="UCP016719"/>
    <property type="match status" value="1"/>
</dbReference>
<name>A0A399SYH5_9BACT</name>
<reference evidence="3 4" key="1">
    <citation type="submission" date="2018-08" db="EMBL/GenBank/DDBJ databases">
        <title>Pallidiluteibacterium maritimus gen. nov., sp. nov., isolated from coastal sediment.</title>
        <authorList>
            <person name="Zhou L.Y."/>
        </authorList>
    </citation>
    <scope>NUCLEOTIDE SEQUENCE [LARGE SCALE GENOMIC DNA]</scope>
    <source>
        <strain evidence="3 4">XSD2</strain>
    </source>
</reference>
<dbReference type="InterPro" id="IPR008302">
    <property type="entry name" value="NamZ"/>
</dbReference>
<dbReference type="InterPro" id="IPR048503">
    <property type="entry name" value="NamZ_C"/>
</dbReference>
<keyword evidence="4" id="KW-1185">Reference proteome</keyword>
<gene>
    <name evidence="3" type="ORF">D1614_06315</name>
</gene>
<evidence type="ECO:0000313" key="4">
    <source>
        <dbReference type="Proteomes" id="UP000265926"/>
    </source>
</evidence>
<feature type="domain" description="Peptidoglycan beta-N-acetylmuramidase NamZ C-terminal" evidence="2">
    <location>
        <begin position="247"/>
        <end position="385"/>
    </location>
</feature>
<organism evidence="3 4">
    <name type="scientific">Maribellus luteus</name>
    <dbReference type="NCBI Taxonomy" id="2305463"/>
    <lineage>
        <taxon>Bacteria</taxon>
        <taxon>Pseudomonadati</taxon>
        <taxon>Bacteroidota</taxon>
        <taxon>Bacteroidia</taxon>
        <taxon>Marinilabiliales</taxon>
        <taxon>Prolixibacteraceae</taxon>
        <taxon>Maribellus</taxon>
    </lineage>
</organism>
<comment type="caution">
    <text evidence="3">The sequence shown here is derived from an EMBL/GenBank/DDBJ whole genome shotgun (WGS) entry which is preliminary data.</text>
</comment>